<evidence type="ECO:0000313" key="3">
    <source>
        <dbReference type="EMBL" id="PMD62115.1"/>
    </source>
</evidence>
<feature type="region of interest" description="Disordered" evidence="1">
    <location>
        <begin position="1"/>
        <end position="20"/>
    </location>
</feature>
<proteinExistence type="predicted"/>
<evidence type="ECO:0000313" key="4">
    <source>
        <dbReference type="Proteomes" id="UP000235371"/>
    </source>
</evidence>
<sequence length="715" mass="79771">MDTESAISSLSELSPSDGEAMQRLKERLPSDQQNLYTYVPISDDEIMLVLLSPGKEDDKIYCELKAIRISKIKYKKIRYQALSYCWGSEHPTEAIFVQDISVPQATGEAEEMMILMATQTKPRPFAVRPNLFAALKCLRSETDDVWLWVDAICINQEDDDEKNHQLPKMPDIYRRAWKLEGDGHDEAVLRLWVKFAGILKRPWFSQRWVVQEVAFGTGLSVRCGNKVVSWLDFADAVELFMRKLPRIRILYDASDLSRYDPDALNNVESAGAQTLVSTTNSMLSKTDEGSIFDYTWDLESLVMRLTSFAASDPRDTVFALCALAKDGNKILSGNRGTEGGVEGSFSPQYTKQPEVVYMEFVEYCVKTTGSLDVTCRHWALPVPYKLGHNKWYTSSLPSWVGLVEDSSFGPPSSLTGRINRDSLVGQPGARIYNTSLQMAPVVHFGLRSPPSDGGKRFTEKEELQSAKSRKKRPRSTSSKNDLQSSLALTNPNTSNITTRSDLERPGIVLESNASGSAIHSLEIPRSLNGKLHAKGIILGDISLVSSRVVDDRTWRTLVANRGPDGKIPPMWYKRACVYALKKTSHEGDLNTSKLMAHKSLPESVLEYLKRVQAVVWSRKFFKCNMSLASTTQELFAPPRECLVGVGPRNIEKGDLVCILFGCSVPVILRRSGTSWDGKTPQVRFLGESYVHGKMDGEAPGIGSTLSQFGMDFVIS</sequence>
<dbReference type="STRING" id="1095630.A0A2J6TGF8"/>
<dbReference type="AlphaFoldDB" id="A0A2J6TGF8"/>
<dbReference type="InterPro" id="IPR010730">
    <property type="entry name" value="HET"/>
</dbReference>
<feature type="compositionally biased region" description="Polar residues" evidence="1">
    <location>
        <begin position="480"/>
        <end position="499"/>
    </location>
</feature>
<feature type="domain" description="Heterokaryon incompatibility" evidence="2">
    <location>
        <begin position="79"/>
        <end position="176"/>
    </location>
</feature>
<dbReference type="EMBL" id="KZ613785">
    <property type="protein sequence ID" value="PMD62115.1"/>
    <property type="molecule type" value="Genomic_DNA"/>
</dbReference>
<dbReference type="PANTHER" id="PTHR24148:SF64">
    <property type="entry name" value="HETEROKARYON INCOMPATIBILITY DOMAIN-CONTAINING PROTEIN"/>
    <property type="match status" value="1"/>
</dbReference>
<feature type="compositionally biased region" description="Low complexity" evidence="1">
    <location>
        <begin position="1"/>
        <end position="16"/>
    </location>
</feature>
<evidence type="ECO:0000259" key="2">
    <source>
        <dbReference type="Pfam" id="PF06985"/>
    </source>
</evidence>
<dbReference type="Pfam" id="PF06985">
    <property type="entry name" value="HET"/>
    <property type="match status" value="1"/>
</dbReference>
<evidence type="ECO:0000256" key="1">
    <source>
        <dbReference type="SAM" id="MobiDB-lite"/>
    </source>
</evidence>
<name>A0A2J6TGF8_9HELO</name>
<dbReference type="Proteomes" id="UP000235371">
    <property type="component" value="Unassembled WGS sequence"/>
</dbReference>
<dbReference type="InParanoid" id="A0A2J6TGF8"/>
<dbReference type="PANTHER" id="PTHR24148">
    <property type="entry name" value="ANKYRIN REPEAT DOMAIN-CONTAINING PROTEIN 39 HOMOLOG-RELATED"/>
    <property type="match status" value="1"/>
</dbReference>
<dbReference type="GeneID" id="36594753"/>
<feature type="region of interest" description="Disordered" evidence="1">
    <location>
        <begin position="444"/>
        <end position="501"/>
    </location>
</feature>
<accession>A0A2J6TGF8</accession>
<dbReference type="RefSeq" id="XP_024739019.1">
    <property type="nucleotide sequence ID" value="XM_024886676.1"/>
</dbReference>
<dbReference type="OrthoDB" id="3477286at2759"/>
<feature type="compositionally biased region" description="Basic and acidic residues" evidence="1">
    <location>
        <begin position="453"/>
        <end position="464"/>
    </location>
</feature>
<protein>
    <recommendedName>
        <fullName evidence="2">Heterokaryon incompatibility domain-containing protein</fullName>
    </recommendedName>
</protein>
<organism evidence="3 4">
    <name type="scientific">Hyaloscypha bicolor E</name>
    <dbReference type="NCBI Taxonomy" id="1095630"/>
    <lineage>
        <taxon>Eukaryota</taxon>
        <taxon>Fungi</taxon>
        <taxon>Dikarya</taxon>
        <taxon>Ascomycota</taxon>
        <taxon>Pezizomycotina</taxon>
        <taxon>Leotiomycetes</taxon>
        <taxon>Helotiales</taxon>
        <taxon>Hyaloscyphaceae</taxon>
        <taxon>Hyaloscypha</taxon>
        <taxon>Hyaloscypha bicolor</taxon>
    </lineage>
</organism>
<keyword evidence="4" id="KW-1185">Reference proteome</keyword>
<gene>
    <name evidence="3" type="ORF">K444DRAFT_662222</name>
</gene>
<dbReference type="InterPro" id="IPR052895">
    <property type="entry name" value="HetReg/Transcr_Mod"/>
</dbReference>
<reference evidence="3 4" key="1">
    <citation type="submission" date="2016-04" db="EMBL/GenBank/DDBJ databases">
        <title>A degradative enzymes factory behind the ericoid mycorrhizal symbiosis.</title>
        <authorList>
            <consortium name="DOE Joint Genome Institute"/>
            <person name="Martino E."/>
            <person name="Morin E."/>
            <person name="Grelet G."/>
            <person name="Kuo A."/>
            <person name="Kohler A."/>
            <person name="Daghino S."/>
            <person name="Barry K."/>
            <person name="Choi C."/>
            <person name="Cichocki N."/>
            <person name="Clum A."/>
            <person name="Copeland A."/>
            <person name="Hainaut M."/>
            <person name="Haridas S."/>
            <person name="Labutti K."/>
            <person name="Lindquist E."/>
            <person name="Lipzen A."/>
            <person name="Khouja H.-R."/>
            <person name="Murat C."/>
            <person name="Ohm R."/>
            <person name="Olson A."/>
            <person name="Spatafora J."/>
            <person name="Veneault-Fourrey C."/>
            <person name="Henrissat B."/>
            <person name="Grigoriev I."/>
            <person name="Martin F."/>
            <person name="Perotto S."/>
        </authorList>
    </citation>
    <scope>NUCLEOTIDE SEQUENCE [LARGE SCALE GENOMIC DNA]</scope>
    <source>
        <strain evidence="3 4">E</strain>
    </source>
</reference>